<evidence type="ECO:0000313" key="2">
    <source>
        <dbReference type="EnsemblPlants" id="KQL28300"/>
    </source>
</evidence>
<evidence type="ECO:0000259" key="1">
    <source>
        <dbReference type="Pfam" id="PF13966"/>
    </source>
</evidence>
<protein>
    <recommendedName>
        <fullName evidence="1">Reverse transcriptase zinc-binding domain-containing protein</fullName>
    </recommendedName>
</protein>
<dbReference type="InParanoid" id="K3YY75"/>
<sequence length="248" mass="28141">MASSTEPKRREKLYRNIWKADVRPPKARMFAWRLASNALASNTNKKTRHNIEDDTCTICGLEPKDAAHAVAGCSRARALLTEIRHRWAIPEISQLQYTGSEWFLLTLNNTPENARPALILFLWRNWSVHNDLTHGGTYFSVAGSVRVIESMLNNLSIQHSDVFMEDVKGKRVIGESKKAKEIAANEIARASRLVPTWNPPARMVEIKCPIILESYNSTCIRSLTLGERDRSSSASWITNAREHMSRIE</sequence>
<dbReference type="AlphaFoldDB" id="K3YY75"/>
<name>K3YY75_SETIT</name>
<reference evidence="2" key="2">
    <citation type="submission" date="2018-08" db="UniProtKB">
        <authorList>
            <consortium name="EnsemblPlants"/>
        </authorList>
    </citation>
    <scope>IDENTIFICATION</scope>
    <source>
        <strain evidence="2">Yugu1</strain>
    </source>
</reference>
<feature type="domain" description="Reverse transcriptase zinc-binding" evidence="1">
    <location>
        <begin position="9"/>
        <end position="78"/>
    </location>
</feature>
<dbReference type="EMBL" id="AGNK02000067">
    <property type="status" value="NOT_ANNOTATED_CDS"/>
    <property type="molecule type" value="Genomic_DNA"/>
</dbReference>
<keyword evidence="3" id="KW-1185">Reference proteome</keyword>
<dbReference type="InterPro" id="IPR026960">
    <property type="entry name" value="RVT-Znf"/>
</dbReference>
<proteinExistence type="predicted"/>
<dbReference type="Proteomes" id="UP000004995">
    <property type="component" value="Unassembled WGS sequence"/>
</dbReference>
<dbReference type="HOGENOM" id="CLU_1121678_0_0_1"/>
<dbReference type="eggNOG" id="KOG1075">
    <property type="taxonomic scope" value="Eukaryota"/>
</dbReference>
<accession>K3YY75</accession>
<evidence type="ECO:0000313" key="3">
    <source>
        <dbReference type="Proteomes" id="UP000004995"/>
    </source>
</evidence>
<organism evidence="2 3">
    <name type="scientific">Setaria italica</name>
    <name type="common">Foxtail millet</name>
    <name type="synonym">Panicum italicum</name>
    <dbReference type="NCBI Taxonomy" id="4555"/>
    <lineage>
        <taxon>Eukaryota</taxon>
        <taxon>Viridiplantae</taxon>
        <taxon>Streptophyta</taxon>
        <taxon>Embryophyta</taxon>
        <taxon>Tracheophyta</taxon>
        <taxon>Spermatophyta</taxon>
        <taxon>Magnoliopsida</taxon>
        <taxon>Liliopsida</taxon>
        <taxon>Poales</taxon>
        <taxon>Poaceae</taxon>
        <taxon>PACMAD clade</taxon>
        <taxon>Panicoideae</taxon>
        <taxon>Panicodae</taxon>
        <taxon>Paniceae</taxon>
        <taxon>Cenchrinae</taxon>
        <taxon>Setaria</taxon>
    </lineage>
</organism>
<dbReference type="Gramene" id="KQL28300">
    <property type="protein sequence ID" value="KQL28300"/>
    <property type="gene ID" value="SETIT_019225mg"/>
</dbReference>
<reference evidence="3" key="1">
    <citation type="journal article" date="2012" name="Nat. Biotechnol.">
        <title>Reference genome sequence of the model plant Setaria.</title>
        <authorList>
            <person name="Bennetzen J.L."/>
            <person name="Schmutz J."/>
            <person name="Wang H."/>
            <person name="Percifield R."/>
            <person name="Hawkins J."/>
            <person name="Pontaroli A.C."/>
            <person name="Estep M."/>
            <person name="Feng L."/>
            <person name="Vaughn J.N."/>
            <person name="Grimwood J."/>
            <person name="Jenkins J."/>
            <person name="Barry K."/>
            <person name="Lindquist E."/>
            <person name="Hellsten U."/>
            <person name="Deshpande S."/>
            <person name="Wang X."/>
            <person name="Wu X."/>
            <person name="Mitros T."/>
            <person name="Triplett J."/>
            <person name="Yang X."/>
            <person name="Ye C.Y."/>
            <person name="Mauro-Herrera M."/>
            <person name="Wang L."/>
            <person name="Li P."/>
            <person name="Sharma M."/>
            <person name="Sharma R."/>
            <person name="Ronald P.C."/>
            <person name="Panaud O."/>
            <person name="Kellogg E.A."/>
            <person name="Brutnell T.P."/>
            <person name="Doust A.N."/>
            <person name="Tuskan G.A."/>
            <person name="Rokhsar D."/>
            <person name="Devos K.M."/>
        </authorList>
    </citation>
    <scope>NUCLEOTIDE SEQUENCE [LARGE SCALE GENOMIC DNA]</scope>
    <source>
        <strain evidence="3">cv. Yugu1</strain>
    </source>
</reference>
<dbReference type="Pfam" id="PF13966">
    <property type="entry name" value="zf-RVT"/>
    <property type="match status" value="1"/>
</dbReference>
<dbReference type="EnsemblPlants" id="KQL28300">
    <property type="protein sequence ID" value="KQL28300"/>
    <property type="gene ID" value="SETIT_019225mg"/>
</dbReference>